<dbReference type="GO" id="GO:0002161">
    <property type="term" value="F:aminoacyl-tRNA deacylase activity"/>
    <property type="evidence" value="ECO:0007669"/>
    <property type="project" value="InterPro"/>
</dbReference>
<keyword evidence="5 9" id="KW-0067">ATP-binding</keyword>
<dbReference type="GO" id="GO:0006429">
    <property type="term" value="P:leucyl-tRNA aminoacylation"/>
    <property type="evidence" value="ECO:0007669"/>
    <property type="project" value="UniProtKB-UniRule"/>
</dbReference>
<dbReference type="Pfam" id="PF13603">
    <property type="entry name" value="tRNA-synt_1_2"/>
    <property type="match status" value="1"/>
</dbReference>
<dbReference type="Pfam" id="PF09334">
    <property type="entry name" value="tRNA-synt_1g"/>
    <property type="match status" value="1"/>
</dbReference>
<dbReference type="InterPro" id="IPR002302">
    <property type="entry name" value="Leu-tRNA-ligase"/>
</dbReference>
<evidence type="ECO:0000256" key="7">
    <source>
        <dbReference type="ARBA" id="ARBA00023146"/>
    </source>
</evidence>
<dbReference type="InterPro" id="IPR014729">
    <property type="entry name" value="Rossmann-like_a/b/a_fold"/>
</dbReference>
<gene>
    <name evidence="9 15" type="primary">leuS</name>
    <name evidence="15" type="ORF">NHE_0480</name>
</gene>
<feature type="short sequence motif" description="'KMSKS' region" evidence="9">
    <location>
        <begin position="584"/>
        <end position="588"/>
    </location>
</feature>
<keyword evidence="4 9" id="KW-0547">Nucleotide-binding</keyword>
<keyword evidence="3 9" id="KW-0436">Ligase</keyword>
<evidence type="ECO:0000256" key="6">
    <source>
        <dbReference type="ARBA" id="ARBA00022917"/>
    </source>
</evidence>
<dbReference type="FunFam" id="3.40.50.620:FF:000003">
    <property type="entry name" value="Leucine--tRNA ligase"/>
    <property type="match status" value="1"/>
</dbReference>
<dbReference type="SUPFAM" id="SSF47323">
    <property type="entry name" value="Anticodon-binding domain of a subclass of class I aminoacyl-tRNA synthetases"/>
    <property type="match status" value="1"/>
</dbReference>
<dbReference type="InterPro" id="IPR002300">
    <property type="entry name" value="aa-tRNA-synth_Ia"/>
</dbReference>
<dbReference type="InterPro" id="IPR025709">
    <property type="entry name" value="Leu_tRNA-synth_edit"/>
</dbReference>
<dbReference type="Gene3D" id="1.10.730.10">
    <property type="entry name" value="Isoleucyl-tRNA Synthetase, Domain 1"/>
    <property type="match status" value="1"/>
</dbReference>
<evidence type="ECO:0000256" key="5">
    <source>
        <dbReference type="ARBA" id="ARBA00022840"/>
    </source>
</evidence>
<dbReference type="GO" id="GO:0004823">
    <property type="term" value="F:leucine-tRNA ligase activity"/>
    <property type="evidence" value="ECO:0007669"/>
    <property type="project" value="UniProtKB-UniRule"/>
</dbReference>
<dbReference type="InterPro" id="IPR009080">
    <property type="entry name" value="tRNAsynth_Ia_anticodon-bd"/>
</dbReference>
<comment type="catalytic activity">
    <reaction evidence="8 9">
        <text>tRNA(Leu) + L-leucine + ATP = L-leucyl-tRNA(Leu) + AMP + diphosphate</text>
        <dbReference type="Rhea" id="RHEA:11688"/>
        <dbReference type="Rhea" id="RHEA-COMP:9613"/>
        <dbReference type="Rhea" id="RHEA-COMP:9622"/>
        <dbReference type="ChEBI" id="CHEBI:30616"/>
        <dbReference type="ChEBI" id="CHEBI:33019"/>
        <dbReference type="ChEBI" id="CHEBI:57427"/>
        <dbReference type="ChEBI" id="CHEBI:78442"/>
        <dbReference type="ChEBI" id="CHEBI:78494"/>
        <dbReference type="ChEBI" id="CHEBI:456215"/>
        <dbReference type="EC" id="6.1.1.4"/>
    </reaction>
</comment>
<dbReference type="PROSITE" id="PS00178">
    <property type="entry name" value="AA_TRNA_LIGASE_I"/>
    <property type="match status" value="1"/>
</dbReference>
<dbReference type="InterPro" id="IPR015413">
    <property type="entry name" value="Methionyl/Leucyl_tRNA_Synth"/>
</dbReference>
<evidence type="ECO:0000256" key="9">
    <source>
        <dbReference type="HAMAP-Rule" id="MF_00049"/>
    </source>
</evidence>
<reference evidence="15 16" key="1">
    <citation type="submission" date="2014-03" db="EMBL/GenBank/DDBJ databases">
        <title>Sequencing and Comparison of Genomes and Transcriptome Profiles of Human Ehrlichiosis Agents.</title>
        <authorList>
            <person name="Lin M."/>
            <person name="Daugherty S.C."/>
            <person name="Nagaraj S."/>
            <person name="Cheng Z."/>
            <person name="Xiong Q."/>
            <person name="Lin F.-Y."/>
            <person name="Sengamalay N."/>
            <person name="Ott S."/>
            <person name="Godinez A."/>
            <person name="Tallon L.J."/>
            <person name="Sadzewicz L."/>
            <person name="Fraser C.M."/>
            <person name="Dunning Hotopp J.C."/>
            <person name="Rikihisa Y."/>
        </authorList>
    </citation>
    <scope>NUCLEOTIDE SEQUENCE [LARGE SCALE GENOMIC DNA]</scope>
    <source>
        <strain evidence="15 16">Oregon</strain>
    </source>
</reference>
<comment type="subcellular location">
    <subcellularLocation>
        <location evidence="9">Cytoplasm</location>
    </subcellularLocation>
</comment>
<dbReference type="Pfam" id="PF00133">
    <property type="entry name" value="tRNA-synt_1"/>
    <property type="match status" value="2"/>
</dbReference>
<dbReference type="FunFam" id="1.10.730.10:FF:000002">
    <property type="entry name" value="Leucine--tRNA ligase"/>
    <property type="match status" value="1"/>
</dbReference>
<feature type="domain" description="Methionyl/Valyl/Leucyl/Isoleucyl-tRNA synthetase anticodon-binding" evidence="12">
    <location>
        <begin position="658"/>
        <end position="772"/>
    </location>
</feature>
<feature type="domain" description="Leucyl-tRNA synthetase editing" evidence="14">
    <location>
        <begin position="216"/>
        <end position="384"/>
    </location>
</feature>
<evidence type="ECO:0000313" key="16">
    <source>
        <dbReference type="Proteomes" id="UP000023755"/>
    </source>
</evidence>
<dbReference type="PANTHER" id="PTHR43740">
    <property type="entry name" value="LEUCYL-TRNA SYNTHETASE"/>
    <property type="match status" value="1"/>
</dbReference>
<dbReference type="PRINTS" id="PR00985">
    <property type="entry name" value="TRNASYNTHLEU"/>
</dbReference>
<keyword evidence="6 9" id="KW-0648">Protein biosynthesis</keyword>
<dbReference type="CDD" id="cd00812">
    <property type="entry name" value="LeuRS_core"/>
    <property type="match status" value="1"/>
</dbReference>
<dbReference type="SUPFAM" id="SSF50677">
    <property type="entry name" value="ValRS/IleRS/LeuRS editing domain"/>
    <property type="match status" value="1"/>
</dbReference>
<feature type="domain" description="Methionyl/Leucyl tRNA synthetase" evidence="13">
    <location>
        <begin position="30"/>
        <end position="165"/>
    </location>
</feature>
<dbReference type="CDD" id="cd07958">
    <property type="entry name" value="Anticodon_Ia_Leu_BEm"/>
    <property type="match status" value="1"/>
</dbReference>
<feature type="domain" description="Aminoacyl-tRNA synthetase class Ia" evidence="11">
    <location>
        <begin position="399"/>
        <end position="552"/>
    </location>
</feature>
<proteinExistence type="inferred from homology"/>
<dbReference type="RefSeq" id="WP_038559484.1">
    <property type="nucleotide sequence ID" value="NZ_CP007481.1"/>
</dbReference>
<feature type="domain" description="Aminoacyl-tRNA synthetase class Ia" evidence="11">
    <location>
        <begin position="583"/>
        <end position="613"/>
    </location>
</feature>
<dbReference type="InterPro" id="IPR001412">
    <property type="entry name" value="aa-tRNA-synth_I_CS"/>
</dbReference>
<protein>
    <recommendedName>
        <fullName evidence="9">Leucine--tRNA ligase</fullName>
        <ecNumber evidence="9">6.1.1.4</ecNumber>
    </recommendedName>
    <alternativeName>
        <fullName evidence="9">Leucyl-tRNA synthetase</fullName>
        <shortName evidence="9">LeuRS</shortName>
    </alternativeName>
</protein>
<comment type="similarity">
    <text evidence="1 9 10">Belongs to the class-I aminoacyl-tRNA synthetase family.</text>
</comment>
<sequence length="808" mass="92592">MSSYDFREIEEFARSSWNFSAETYKEKKYYVLSMFPYPSGKLHMGHLRNYVIGDVLARFKKANGYNVLHPIGWDAFGLPAEKAAIAGNVHPRKWTEENISKMRTTLKNIGLSYDWSREISTCSPEYCKHEQRFFLDFLRAGLAYKKESEVNWDPVDKTVLANEQVIDGRGWRSGALIEKRKIPQWFLRITDFAEELLQDLDSLPGWPEKVKTMQANWIGKSEGASIKLRLSGHGSKFVEVFSTRPETIFGASFCAISIDHPIVRELDLVKQEKIEELRTLFNKKLGIPTNLEVVHPFSKAKLPLYLANFVLMDYGTGAIFGCPAHNERDFEFAQKYNLKITPVIKKGDTDTALPYCDLEGEMYNSDFLDGMEVIEARKRIIQVIESLGIGEAKTSYRLKDWGISRQRYWGCPIPVVYCEKCSMQPVKVEDLPITLPEDVDFSKQGNPLESHPKWKHTNCPKCGGPALRDTDTFDTFFESSWYFAAFCNPSAGIDKEACKHFLPVDMYIGGVEHAILHLLYSRFFVRALQKCGYLTIKEPFTHLVTQGMVCHETYKNDAGEWLYPDEAKLLSARGESISVGKVEKMSKSKKNIVDLEEVITKYGADAARFFILSDNPPENTFEWSDKGIEAAFKFLRRIKNLAEKYLAVEDEIQSPMNKEFNVKMHKILRDITKYIEEIKLNCAVAKIHELVNLLSTSKEVDRNAIYTLLRVLEPFAPHLSEYLSAELGNTNKLYGSPWVSYDESILQDDTIKIAVQKNGKFLKTIEVPRNHLEAEIISIGKRLIKNCKIDRVIYIPNRVINFLCNKIS</sequence>
<evidence type="ECO:0000259" key="11">
    <source>
        <dbReference type="Pfam" id="PF00133"/>
    </source>
</evidence>
<dbReference type="InterPro" id="IPR009008">
    <property type="entry name" value="Val/Leu/Ile-tRNA-synth_edit"/>
</dbReference>
<dbReference type="AlphaFoldDB" id="X5GWJ6"/>
<evidence type="ECO:0000256" key="1">
    <source>
        <dbReference type="ARBA" id="ARBA00005594"/>
    </source>
</evidence>
<evidence type="ECO:0000256" key="2">
    <source>
        <dbReference type="ARBA" id="ARBA00022490"/>
    </source>
</evidence>
<evidence type="ECO:0000259" key="13">
    <source>
        <dbReference type="Pfam" id="PF09334"/>
    </source>
</evidence>
<dbReference type="KEGG" id="nhm:NHE_0480"/>
<dbReference type="Proteomes" id="UP000023755">
    <property type="component" value="Chromosome"/>
</dbReference>
<dbReference type="OrthoDB" id="9810365at2"/>
<evidence type="ECO:0000256" key="8">
    <source>
        <dbReference type="ARBA" id="ARBA00047469"/>
    </source>
</evidence>
<dbReference type="EC" id="6.1.1.4" evidence="9"/>
<dbReference type="Gene3D" id="3.40.50.620">
    <property type="entry name" value="HUPs"/>
    <property type="match status" value="2"/>
</dbReference>
<dbReference type="NCBIfam" id="TIGR00396">
    <property type="entry name" value="leuS_bact"/>
    <property type="match status" value="1"/>
</dbReference>
<name>X5GWJ6_9RICK</name>
<dbReference type="InterPro" id="IPR013155">
    <property type="entry name" value="M/V/L/I-tRNA-synth_anticd-bd"/>
</dbReference>
<feature type="binding site" evidence="9">
    <location>
        <position position="587"/>
    </location>
    <ligand>
        <name>ATP</name>
        <dbReference type="ChEBI" id="CHEBI:30616"/>
    </ligand>
</feature>
<organism evidence="15 16">
    <name type="scientific">Neorickettsia helminthoeca str. Oregon</name>
    <dbReference type="NCBI Taxonomy" id="1286528"/>
    <lineage>
        <taxon>Bacteria</taxon>
        <taxon>Pseudomonadati</taxon>
        <taxon>Pseudomonadota</taxon>
        <taxon>Alphaproteobacteria</taxon>
        <taxon>Rickettsiales</taxon>
        <taxon>Anaplasmataceae</taxon>
        <taxon>Neorickettsia</taxon>
    </lineage>
</organism>
<dbReference type="SUPFAM" id="SSF52374">
    <property type="entry name" value="Nucleotidylyl transferase"/>
    <property type="match status" value="1"/>
</dbReference>
<evidence type="ECO:0000313" key="15">
    <source>
        <dbReference type="EMBL" id="AHX11422.1"/>
    </source>
</evidence>
<dbReference type="GO" id="GO:0005737">
    <property type="term" value="C:cytoplasm"/>
    <property type="evidence" value="ECO:0007669"/>
    <property type="project" value="UniProtKB-SubCell"/>
</dbReference>
<keyword evidence="16" id="KW-1185">Reference proteome</keyword>
<evidence type="ECO:0000256" key="3">
    <source>
        <dbReference type="ARBA" id="ARBA00022598"/>
    </source>
</evidence>
<keyword evidence="2 9" id="KW-0963">Cytoplasm</keyword>
<dbReference type="HOGENOM" id="CLU_004427_0_0_5"/>
<evidence type="ECO:0000256" key="4">
    <source>
        <dbReference type="ARBA" id="ARBA00022741"/>
    </source>
</evidence>
<dbReference type="HAMAP" id="MF_00049_B">
    <property type="entry name" value="Leu_tRNA_synth_B"/>
    <property type="match status" value="1"/>
</dbReference>
<keyword evidence="7 9" id="KW-0030">Aminoacyl-tRNA synthetase</keyword>
<feature type="short sequence motif" description="'HIGH' region" evidence="9">
    <location>
        <begin position="36"/>
        <end position="46"/>
    </location>
</feature>
<dbReference type="GO" id="GO:0005524">
    <property type="term" value="F:ATP binding"/>
    <property type="evidence" value="ECO:0007669"/>
    <property type="project" value="UniProtKB-UniRule"/>
</dbReference>
<evidence type="ECO:0000259" key="12">
    <source>
        <dbReference type="Pfam" id="PF08264"/>
    </source>
</evidence>
<dbReference type="STRING" id="1286528.NHE_0480"/>
<evidence type="ECO:0000259" key="14">
    <source>
        <dbReference type="Pfam" id="PF13603"/>
    </source>
</evidence>
<dbReference type="PANTHER" id="PTHR43740:SF2">
    <property type="entry name" value="LEUCINE--TRNA LIGASE, MITOCHONDRIAL"/>
    <property type="match status" value="1"/>
</dbReference>
<dbReference type="Pfam" id="PF08264">
    <property type="entry name" value="Anticodon_1"/>
    <property type="match status" value="1"/>
</dbReference>
<accession>X5GWJ6</accession>
<evidence type="ECO:0000256" key="10">
    <source>
        <dbReference type="RuleBase" id="RU363035"/>
    </source>
</evidence>
<dbReference type="EMBL" id="CP007481">
    <property type="protein sequence ID" value="AHX11422.1"/>
    <property type="molecule type" value="Genomic_DNA"/>
</dbReference>